<evidence type="ECO:0000313" key="3">
    <source>
        <dbReference type="EMBL" id="KAJ8776789.1"/>
    </source>
</evidence>
<keyword evidence="4" id="KW-1185">Reference proteome</keyword>
<dbReference type="EMBL" id="JAIQCJ010002358">
    <property type="protein sequence ID" value="KAJ8776789.1"/>
    <property type="molecule type" value="Genomic_DNA"/>
</dbReference>
<name>A0AB34GAK8_ESCRO</name>
<comment type="caution">
    <text evidence="3">The sequence shown here is derived from an EMBL/GenBank/DDBJ whole genome shotgun (WGS) entry which is preliminary data.</text>
</comment>
<feature type="region of interest" description="Disordered" evidence="1">
    <location>
        <begin position="159"/>
        <end position="178"/>
    </location>
</feature>
<dbReference type="InterPro" id="IPR013783">
    <property type="entry name" value="Ig-like_fold"/>
</dbReference>
<dbReference type="InterPro" id="IPR050150">
    <property type="entry name" value="IgV_Light_Chain"/>
</dbReference>
<accession>A0AB34GAK8</accession>
<evidence type="ECO:0000256" key="1">
    <source>
        <dbReference type="SAM" id="MobiDB-lite"/>
    </source>
</evidence>
<dbReference type="PANTHER" id="PTHR23267">
    <property type="entry name" value="IMMUNOGLOBULIN LIGHT CHAIN"/>
    <property type="match status" value="1"/>
</dbReference>
<sequence>MRDKVRETLCRSPVGSEAELGRLHHGLDPSPPRPPRSLHRLTSLCVPSSVPGSWAQSGLTQEGSVSGSVGQEVTLSCTGNGNNVGANTVNWYQQISHGAPKTAMLTGSLPSGIPDRFSGSTSVNTASLTISGLQPEDKADYYCSTWDDSISGNTAHLTHGELRQKPTPSPRDHPRDCL</sequence>
<dbReference type="InterPro" id="IPR036179">
    <property type="entry name" value="Ig-like_dom_sf"/>
</dbReference>
<dbReference type="PROSITE" id="PS50835">
    <property type="entry name" value="IG_LIKE"/>
    <property type="match status" value="1"/>
</dbReference>
<gene>
    <name evidence="3" type="ORF">J1605_015378</name>
</gene>
<dbReference type="SUPFAM" id="SSF48726">
    <property type="entry name" value="Immunoglobulin"/>
    <property type="match status" value="1"/>
</dbReference>
<dbReference type="InterPro" id="IPR007110">
    <property type="entry name" value="Ig-like_dom"/>
</dbReference>
<dbReference type="Gene3D" id="2.60.40.10">
    <property type="entry name" value="Immunoglobulins"/>
    <property type="match status" value="1"/>
</dbReference>
<dbReference type="Proteomes" id="UP001159641">
    <property type="component" value="Unassembled WGS sequence"/>
</dbReference>
<feature type="domain" description="Ig-like" evidence="2">
    <location>
        <begin position="47"/>
        <end position="158"/>
    </location>
</feature>
<dbReference type="AlphaFoldDB" id="A0AB34GAK8"/>
<dbReference type="InterPro" id="IPR003599">
    <property type="entry name" value="Ig_sub"/>
</dbReference>
<feature type="region of interest" description="Disordered" evidence="1">
    <location>
        <begin position="1"/>
        <end position="38"/>
    </location>
</feature>
<evidence type="ECO:0000259" key="2">
    <source>
        <dbReference type="PROSITE" id="PS50835"/>
    </source>
</evidence>
<dbReference type="Pfam" id="PF07686">
    <property type="entry name" value="V-set"/>
    <property type="match status" value="1"/>
</dbReference>
<proteinExistence type="predicted"/>
<dbReference type="SMART" id="SM00406">
    <property type="entry name" value="IGv"/>
    <property type="match status" value="1"/>
</dbReference>
<reference evidence="3 4" key="1">
    <citation type="submission" date="2022-11" db="EMBL/GenBank/DDBJ databases">
        <title>Whole genome sequence of Eschrichtius robustus ER-17-0199.</title>
        <authorList>
            <person name="Bruniche-Olsen A."/>
            <person name="Black A.N."/>
            <person name="Fields C.J."/>
            <person name="Walden K."/>
            <person name="Dewoody J.A."/>
        </authorList>
    </citation>
    <scope>NUCLEOTIDE SEQUENCE [LARGE SCALE GENOMIC DNA]</scope>
    <source>
        <strain evidence="3">ER-17-0199</strain>
        <tissue evidence="3">Blubber</tissue>
    </source>
</reference>
<protein>
    <recommendedName>
        <fullName evidence="2">Ig-like domain-containing protein</fullName>
    </recommendedName>
</protein>
<dbReference type="InterPro" id="IPR013106">
    <property type="entry name" value="Ig_V-set"/>
</dbReference>
<dbReference type="SMART" id="SM00409">
    <property type="entry name" value="IG"/>
    <property type="match status" value="1"/>
</dbReference>
<organism evidence="3 4">
    <name type="scientific">Eschrichtius robustus</name>
    <name type="common">California gray whale</name>
    <name type="synonym">Eschrichtius gibbosus</name>
    <dbReference type="NCBI Taxonomy" id="9764"/>
    <lineage>
        <taxon>Eukaryota</taxon>
        <taxon>Metazoa</taxon>
        <taxon>Chordata</taxon>
        <taxon>Craniata</taxon>
        <taxon>Vertebrata</taxon>
        <taxon>Euteleostomi</taxon>
        <taxon>Mammalia</taxon>
        <taxon>Eutheria</taxon>
        <taxon>Laurasiatheria</taxon>
        <taxon>Artiodactyla</taxon>
        <taxon>Whippomorpha</taxon>
        <taxon>Cetacea</taxon>
        <taxon>Mysticeti</taxon>
        <taxon>Eschrichtiidae</taxon>
        <taxon>Eschrichtius</taxon>
    </lineage>
</organism>
<evidence type="ECO:0000313" key="4">
    <source>
        <dbReference type="Proteomes" id="UP001159641"/>
    </source>
</evidence>